<dbReference type="EMBL" id="LC168164">
    <property type="protein sequence ID" value="BAV39369.1"/>
    <property type="molecule type" value="Genomic_DNA"/>
</dbReference>
<name>A0A1B4XX38_9CAUD</name>
<sequence>MKKLKLFLKNIIVEAIEKAIPKKDILETLIENVVAETNIKFDGIKEPVNFYIIDSRCMSRNKFHDRMSYFQHKKSIGEWYELCSSTIFTSNGEICVFSYAEVDSEKENTSI</sequence>
<evidence type="ECO:0000313" key="2">
    <source>
        <dbReference type="Proteomes" id="UP000224877"/>
    </source>
</evidence>
<reference evidence="1 2" key="1">
    <citation type="submission" date="2016-07" db="EMBL/GenBank/DDBJ databases">
        <title>Characterization of three bacteriophages infecting bacteria isolated from shrimp culture pond water.</title>
        <authorList>
            <person name="Khoa H.V."/>
        </authorList>
    </citation>
    <scope>NUCLEOTIDE SEQUENCE [LARGE SCALE GENOMIC DNA]</scope>
</reference>
<accession>A0A1B4XX38</accession>
<protein>
    <submittedName>
        <fullName evidence="1">Uncharacterized protein</fullName>
    </submittedName>
</protein>
<gene>
    <name evidence="1" type="ORF">BPT24_249</name>
</gene>
<dbReference type="Proteomes" id="UP000224877">
    <property type="component" value="Segment"/>
</dbReference>
<proteinExistence type="predicted"/>
<evidence type="ECO:0000313" key="1">
    <source>
        <dbReference type="EMBL" id="BAV39369.1"/>
    </source>
</evidence>
<organism evidence="1 2">
    <name type="scientific">Tenacibaculum phage pT24</name>
    <dbReference type="NCBI Taxonomy" id="1880590"/>
    <lineage>
        <taxon>Viruses</taxon>
        <taxon>Duplodnaviria</taxon>
        <taxon>Heunggongvirae</taxon>
        <taxon>Uroviricota</taxon>
        <taxon>Caudoviricetes</taxon>
        <taxon>Kungbxnavirus</taxon>
        <taxon>Kungbxnavirus pT24</taxon>
    </lineage>
</organism>
<keyword evidence="2" id="KW-1185">Reference proteome</keyword>